<dbReference type="HAMAP" id="MF_00800">
    <property type="entry name" value="UPF0340"/>
    <property type="match status" value="1"/>
</dbReference>
<dbReference type="InterPro" id="IPR028345">
    <property type="entry name" value="Antibiotic_NAT-like"/>
</dbReference>
<dbReference type="InterPro" id="IPR006340">
    <property type="entry name" value="DUF436"/>
</dbReference>
<dbReference type="AlphaFoldDB" id="A0A2P8HHW3"/>
<comment type="similarity">
    <text evidence="1">Belongs to the UPF0340 family.</text>
</comment>
<comment type="caution">
    <text evidence="2">The sequence shown here is derived from an EMBL/GenBank/DDBJ whole genome shotgun (WGS) entry which is preliminary data.</text>
</comment>
<dbReference type="Gene3D" id="3.40.50.10360">
    <property type="entry name" value="Hypothetical protein TT1679"/>
    <property type="match status" value="1"/>
</dbReference>
<evidence type="ECO:0000256" key="1">
    <source>
        <dbReference type="HAMAP-Rule" id="MF_00800"/>
    </source>
</evidence>
<name>A0A2P8HHW3_9BACI</name>
<sequence>MDVAVLKTHLKENLDTLQEQAGLTSGDLLVIGTSTSEVAGRHIGSAGSDEVAAALFEVFTTFSAQTGAALAFQGCEHINRALVLDKQTAVARGYEPVTVVPQGKAGGAMSTYAYKHMAAPVVVEHIQAEAGIDIGDTLIGMHIKPVAVPVRGPHTNIGDAHVTMARTRPKLIGGARAIYE</sequence>
<dbReference type="EMBL" id="PYAV01000006">
    <property type="protein sequence ID" value="PSL45789.1"/>
    <property type="molecule type" value="Genomic_DNA"/>
</dbReference>
<dbReference type="PIRSF" id="PIRSF007510">
    <property type="entry name" value="UCP007510"/>
    <property type="match status" value="1"/>
</dbReference>
<accession>A0A2P8HHW3</accession>
<dbReference type="Pfam" id="PF04260">
    <property type="entry name" value="DUF436"/>
    <property type="match status" value="1"/>
</dbReference>
<keyword evidence="3" id="KW-1185">Reference proteome</keyword>
<dbReference type="OrthoDB" id="9803187at2"/>
<proteinExistence type="inferred from homology"/>
<dbReference type="RefSeq" id="WP_106588468.1">
    <property type="nucleotide sequence ID" value="NZ_PYAV01000006.1"/>
</dbReference>
<evidence type="ECO:0000313" key="2">
    <source>
        <dbReference type="EMBL" id="PSL45789.1"/>
    </source>
</evidence>
<reference evidence="2 3" key="1">
    <citation type="submission" date="2018-03" db="EMBL/GenBank/DDBJ databases">
        <title>Genomic Encyclopedia of Type Strains, Phase III (KMG-III): the genomes of soil and plant-associated and newly described type strains.</title>
        <authorList>
            <person name="Whitman W."/>
        </authorList>
    </citation>
    <scope>NUCLEOTIDE SEQUENCE [LARGE SCALE GENOMIC DNA]</scope>
    <source>
        <strain evidence="2 3">CGMCC 1.07653</strain>
    </source>
</reference>
<dbReference type="SUPFAM" id="SSF110710">
    <property type="entry name" value="TTHA0583/YokD-like"/>
    <property type="match status" value="1"/>
</dbReference>
<protein>
    <recommendedName>
        <fullName evidence="1">UPF0340 protein B0H94_10644</fullName>
    </recommendedName>
</protein>
<dbReference type="NCBIfam" id="TIGR01440">
    <property type="entry name" value="TIGR01440 family protein"/>
    <property type="match status" value="1"/>
</dbReference>
<gene>
    <name evidence="2" type="ORF">B0H94_10644</name>
</gene>
<evidence type="ECO:0000313" key="3">
    <source>
        <dbReference type="Proteomes" id="UP000242310"/>
    </source>
</evidence>
<organism evidence="2 3">
    <name type="scientific">Salsuginibacillus halophilus</name>
    <dbReference type="NCBI Taxonomy" id="517424"/>
    <lineage>
        <taxon>Bacteria</taxon>
        <taxon>Bacillati</taxon>
        <taxon>Bacillota</taxon>
        <taxon>Bacilli</taxon>
        <taxon>Bacillales</taxon>
        <taxon>Bacillaceae</taxon>
        <taxon>Salsuginibacillus</taxon>
    </lineage>
</organism>
<dbReference type="Proteomes" id="UP000242310">
    <property type="component" value="Unassembled WGS sequence"/>
</dbReference>